<dbReference type="EMBL" id="JAULRT010000034">
    <property type="protein sequence ID" value="MDO3381199.1"/>
    <property type="molecule type" value="Genomic_DNA"/>
</dbReference>
<keyword evidence="2" id="KW-1185">Reference proteome</keyword>
<sequence>MKESMFGLFKKKEIPLLRVLVNGDEVCKISEGDIPCEKLPSRRLEAGSTIEFIDQSGDSHKHDLGGFSGWFHFSVRVHPNRACQADCAITGDEEYDQNAFSQGKAKGIRFQPFFITGAETSNDIFIGKGLFKRGLHFNGNVTNGAISLSCECEHCRNSFIINSFHSGFSNLGYFYSDSGAYTLTVSDRLPGSPAALSTPDESELKELESKLPLAPDGTRFKYRNSFKCPHCKEPYIDFTANPEERVAEYYGNYFPDKGILQYEPDHG</sequence>
<evidence type="ECO:0000313" key="1">
    <source>
        <dbReference type="EMBL" id="MDO3381199.1"/>
    </source>
</evidence>
<accession>A0ABT8TAQ9</accession>
<gene>
    <name evidence="1" type="ORF">QWI16_03380</name>
</gene>
<comment type="caution">
    <text evidence="1">The sequence shown here is derived from an EMBL/GenBank/DDBJ whole genome shotgun (WGS) entry which is preliminary data.</text>
</comment>
<organism evidence="1 2">
    <name type="scientific">Gilvimarinus algae</name>
    <dbReference type="NCBI Taxonomy" id="3058037"/>
    <lineage>
        <taxon>Bacteria</taxon>
        <taxon>Pseudomonadati</taxon>
        <taxon>Pseudomonadota</taxon>
        <taxon>Gammaproteobacteria</taxon>
        <taxon>Cellvibrionales</taxon>
        <taxon>Cellvibrionaceae</taxon>
        <taxon>Gilvimarinus</taxon>
    </lineage>
</organism>
<dbReference type="RefSeq" id="WP_302711329.1">
    <property type="nucleotide sequence ID" value="NZ_JAULRT010000034.1"/>
</dbReference>
<proteinExistence type="predicted"/>
<evidence type="ECO:0000313" key="2">
    <source>
        <dbReference type="Proteomes" id="UP001168380"/>
    </source>
</evidence>
<name>A0ABT8TAQ9_9GAMM</name>
<reference evidence="1" key="1">
    <citation type="submission" date="2023-07" db="EMBL/GenBank/DDBJ databases">
        <title>Gilvimarinus algae sp. nov., isolated from the surface of Kelp.</title>
        <authorList>
            <person name="Sun Y.Y."/>
            <person name="Gong Y."/>
            <person name="Du Z.J."/>
        </authorList>
    </citation>
    <scope>NUCLEOTIDE SEQUENCE</scope>
    <source>
        <strain evidence="1">SDUM040014</strain>
    </source>
</reference>
<dbReference type="Proteomes" id="UP001168380">
    <property type="component" value="Unassembled WGS sequence"/>
</dbReference>
<protein>
    <submittedName>
        <fullName evidence="1">Uncharacterized protein</fullName>
    </submittedName>
</protein>